<dbReference type="EMBL" id="CM042885">
    <property type="protein sequence ID" value="KAI4364648.1"/>
    <property type="molecule type" value="Genomic_DNA"/>
</dbReference>
<organism evidence="1 2">
    <name type="scientific">Melastoma candidum</name>
    <dbReference type="NCBI Taxonomy" id="119954"/>
    <lineage>
        <taxon>Eukaryota</taxon>
        <taxon>Viridiplantae</taxon>
        <taxon>Streptophyta</taxon>
        <taxon>Embryophyta</taxon>
        <taxon>Tracheophyta</taxon>
        <taxon>Spermatophyta</taxon>
        <taxon>Magnoliopsida</taxon>
        <taxon>eudicotyledons</taxon>
        <taxon>Gunneridae</taxon>
        <taxon>Pentapetalae</taxon>
        <taxon>rosids</taxon>
        <taxon>malvids</taxon>
        <taxon>Myrtales</taxon>
        <taxon>Melastomataceae</taxon>
        <taxon>Melastomatoideae</taxon>
        <taxon>Melastomateae</taxon>
        <taxon>Melastoma</taxon>
    </lineage>
</organism>
<comment type="caution">
    <text evidence="1">The sequence shown here is derived from an EMBL/GenBank/DDBJ whole genome shotgun (WGS) entry which is preliminary data.</text>
</comment>
<dbReference type="Proteomes" id="UP001057402">
    <property type="component" value="Chromosome 6"/>
</dbReference>
<keyword evidence="2" id="KW-1185">Reference proteome</keyword>
<reference evidence="2" key="1">
    <citation type="journal article" date="2023" name="Front. Plant Sci.">
        <title>Chromosomal-level genome assembly of Melastoma candidum provides insights into trichome evolution.</title>
        <authorList>
            <person name="Zhong Y."/>
            <person name="Wu W."/>
            <person name="Sun C."/>
            <person name="Zou P."/>
            <person name="Liu Y."/>
            <person name="Dai S."/>
            <person name="Zhou R."/>
        </authorList>
    </citation>
    <scope>NUCLEOTIDE SEQUENCE [LARGE SCALE GENOMIC DNA]</scope>
</reference>
<evidence type="ECO:0000313" key="1">
    <source>
        <dbReference type="EMBL" id="KAI4364648.1"/>
    </source>
</evidence>
<evidence type="ECO:0000313" key="2">
    <source>
        <dbReference type="Proteomes" id="UP001057402"/>
    </source>
</evidence>
<accession>A0ACB9QDB6</accession>
<protein>
    <submittedName>
        <fullName evidence="1">Uncharacterized protein</fullName>
    </submittedName>
</protein>
<sequence>MDSDGAGHRKRKRSRDYGDQGLRRNDHEQDEEEEDVSEEEKMKAFFDLIQAARGARERLFGRTTVDGDNNKPRRQPAVWIPTFQASDFVDDPGKDIAKVPAEASDGPSRPEANPGKGEEKEERGGEGHDGGVNLKLSL</sequence>
<proteinExistence type="predicted"/>
<gene>
    <name evidence="1" type="ORF">MLD38_020709</name>
</gene>
<name>A0ACB9QDB6_9MYRT</name>